<dbReference type="STRING" id="4540.A0A3L6QG29"/>
<feature type="region of interest" description="Disordered" evidence="8">
    <location>
        <begin position="73"/>
        <end position="115"/>
    </location>
</feature>
<name>A0A3L6QG29_PANMI</name>
<protein>
    <submittedName>
        <fullName evidence="11">Histone-lysine N-methyltransferase ASHR3-like isoform X1</fullName>
    </submittedName>
</protein>
<dbReference type="OrthoDB" id="686198at2759"/>
<evidence type="ECO:0000256" key="6">
    <source>
        <dbReference type="ARBA" id="ARBA00022691"/>
    </source>
</evidence>
<keyword evidence="5" id="KW-0808">Transferase</keyword>
<evidence type="ECO:0000256" key="3">
    <source>
        <dbReference type="ARBA" id="ARBA00022454"/>
    </source>
</evidence>
<dbReference type="InterPro" id="IPR006560">
    <property type="entry name" value="AWS_dom"/>
</dbReference>
<dbReference type="SUPFAM" id="SSF82199">
    <property type="entry name" value="SET domain"/>
    <property type="match status" value="1"/>
</dbReference>
<keyword evidence="3" id="KW-0158">Chromosome</keyword>
<keyword evidence="4" id="KW-0489">Methyltransferase</keyword>
<comment type="caution">
    <text evidence="11">The sequence shown here is derived from an EMBL/GenBank/DDBJ whole genome shotgun (WGS) entry which is preliminary data.</text>
</comment>
<keyword evidence="12" id="KW-1185">Reference proteome</keyword>
<dbReference type="InterPro" id="IPR046341">
    <property type="entry name" value="SET_dom_sf"/>
</dbReference>
<keyword evidence="7" id="KW-0539">Nucleus</keyword>
<dbReference type="EMBL" id="PQIB02000012">
    <property type="protein sequence ID" value="RLM78682.1"/>
    <property type="molecule type" value="Genomic_DNA"/>
</dbReference>
<feature type="region of interest" description="Disordered" evidence="8">
    <location>
        <begin position="468"/>
        <end position="490"/>
    </location>
</feature>
<evidence type="ECO:0000256" key="2">
    <source>
        <dbReference type="ARBA" id="ARBA00004286"/>
    </source>
</evidence>
<feature type="domain" description="AWS" evidence="10">
    <location>
        <begin position="216"/>
        <end position="261"/>
    </location>
</feature>
<dbReference type="GO" id="GO:0042054">
    <property type="term" value="F:histone methyltransferase activity"/>
    <property type="evidence" value="ECO:0007669"/>
    <property type="project" value="InterPro"/>
</dbReference>
<dbReference type="PANTHER" id="PTHR22884">
    <property type="entry name" value="SET DOMAIN PROTEINS"/>
    <property type="match status" value="1"/>
</dbReference>
<evidence type="ECO:0000259" key="10">
    <source>
        <dbReference type="PROSITE" id="PS51215"/>
    </source>
</evidence>
<organism evidence="11 12">
    <name type="scientific">Panicum miliaceum</name>
    <name type="common">Proso millet</name>
    <name type="synonym">Broomcorn millet</name>
    <dbReference type="NCBI Taxonomy" id="4540"/>
    <lineage>
        <taxon>Eukaryota</taxon>
        <taxon>Viridiplantae</taxon>
        <taxon>Streptophyta</taxon>
        <taxon>Embryophyta</taxon>
        <taxon>Tracheophyta</taxon>
        <taxon>Spermatophyta</taxon>
        <taxon>Magnoliopsida</taxon>
        <taxon>Liliopsida</taxon>
        <taxon>Poales</taxon>
        <taxon>Poaceae</taxon>
        <taxon>PACMAD clade</taxon>
        <taxon>Panicoideae</taxon>
        <taxon>Panicodae</taxon>
        <taxon>Paniceae</taxon>
        <taxon>Panicinae</taxon>
        <taxon>Panicum</taxon>
        <taxon>Panicum sect. Panicum</taxon>
    </lineage>
</organism>
<evidence type="ECO:0000313" key="12">
    <source>
        <dbReference type="Proteomes" id="UP000275267"/>
    </source>
</evidence>
<evidence type="ECO:0000256" key="8">
    <source>
        <dbReference type="SAM" id="MobiDB-lite"/>
    </source>
</evidence>
<dbReference type="InterPro" id="IPR025787">
    <property type="entry name" value="Hist-Lys_N-MeTrfase_SET2_plant"/>
</dbReference>
<feature type="domain" description="SET" evidence="9">
    <location>
        <begin position="261"/>
        <end position="391"/>
    </location>
</feature>
<dbReference type="Gene3D" id="2.170.270.10">
    <property type="entry name" value="SET domain"/>
    <property type="match status" value="1"/>
</dbReference>
<feature type="region of interest" description="Disordered" evidence="8">
    <location>
        <begin position="1"/>
        <end position="41"/>
    </location>
</feature>
<accession>A0A3L6QG29</accession>
<evidence type="ECO:0000259" key="9">
    <source>
        <dbReference type="PROSITE" id="PS50280"/>
    </source>
</evidence>
<feature type="region of interest" description="Disordered" evidence="8">
    <location>
        <begin position="429"/>
        <end position="452"/>
    </location>
</feature>
<comment type="subcellular location">
    <subcellularLocation>
        <location evidence="2">Chromosome</location>
    </subcellularLocation>
    <subcellularLocation>
        <location evidence="1">Nucleus</location>
    </subcellularLocation>
</comment>
<evidence type="ECO:0000256" key="5">
    <source>
        <dbReference type="ARBA" id="ARBA00022679"/>
    </source>
</evidence>
<feature type="compositionally biased region" description="Low complexity" evidence="8">
    <location>
        <begin position="73"/>
        <end position="87"/>
    </location>
</feature>
<dbReference type="InterPro" id="IPR001214">
    <property type="entry name" value="SET_dom"/>
</dbReference>
<evidence type="ECO:0000313" key="11">
    <source>
        <dbReference type="EMBL" id="RLM78682.1"/>
    </source>
</evidence>
<dbReference type="Pfam" id="PF00856">
    <property type="entry name" value="SET"/>
    <property type="match status" value="1"/>
</dbReference>
<evidence type="ECO:0000256" key="4">
    <source>
        <dbReference type="ARBA" id="ARBA00022603"/>
    </source>
</evidence>
<reference evidence="12" key="1">
    <citation type="journal article" date="2019" name="Nat. Commun.">
        <title>The genome of broomcorn millet.</title>
        <authorList>
            <person name="Zou C."/>
            <person name="Miki D."/>
            <person name="Li D."/>
            <person name="Tang Q."/>
            <person name="Xiao L."/>
            <person name="Rajput S."/>
            <person name="Deng P."/>
            <person name="Jia W."/>
            <person name="Huang R."/>
            <person name="Zhang M."/>
            <person name="Sun Y."/>
            <person name="Hu J."/>
            <person name="Fu X."/>
            <person name="Schnable P.S."/>
            <person name="Li F."/>
            <person name="Zhang H."/>
            <person name="Feng B."/>
            <person name="Zhu X."/>
            <person name="Liu R."/>
            <person name="Schnable J.C."/>
            <person name="Zhu J.-K."/>
            <person name="Zhang H."/>
        </authorList>
    </citation>
    <scope>NUCLEOTIDE SEQUENCE [LARGE SCALE GENOMIC DNA]</scope>
</reference>
<feature type="compositionally biased region" description="Basic and acidic residues" evidence="8">
    <location>
        <begin position="468"/>
        <end position="477"/>
    </location>
</feature>
<dbReference type="PROSITE" id="PS51578">
    <property type="entry name" value="SAM_MT43_SET2_2"/>
    <property type="match status" value="1"/>
</dbReference>
<dbReference type="InterPro" id="IPR050777">
    <property type="entry name" value="SET2_Histone-Lys_MeTrsfase"/>
</dbReference>
<dbReference type="GO" id="GO:0005694">
    <property type="term" value="C:chromosome"/>
    <property type="evidence" value="ECO:0007669"/>
    <property type="project" value="UniProtKB-SubCell"/>
</dbReference>
<gene>
    <name evidence="11" type="ORF">C2845_PM12G20170</name>
</gene>
<sequence>MAGRRRAGRGGPITARGARRGEGGPRLPARGAGTVQRSRGWTERRGAGGVLREVRQAVRCVVRARGRAVLATAPEAASAGAGVAAPGGPRPGEPEAEAGTTIGARDKMATTSRGSRSLSLAGVEAKISGSNVLLRTLSQRILGQGVRMCSILQVENADSTSNIEEVFCRLPIPYVNEDFNADSTIRDFAATVCSPPSYTAIRRNVYLIKKHTAVRVDTGCTNCRADSTCKEDCECRAVLMSCSKNCRCSDLCINKPFRKDKKIKIVKTKQCAWGAVALEPMEKGEFVIEYVGEVIDDVTREQRLWNIDHGDKNCYMCEISKDFTIDATFKGNVSRFLDHGREPNCKLEKWPVRRYGSDLPSFHSFEAIARTRRRPHDASIGARGQHVASIGGEQNNMDFPQRMVDFGRQDLDHGLEQDLLDESLDASVNDADQQAQRSDEHVTQRPLSRSTRVISKKHKFTAEMPCIEETRPVHPEPRSAQANVNKQEANREDYSISRCLDVLDAMDDVPDEIKILASDVFRDVTNREMFLCYAPRLRGL</sequence>
<keyword evidence="6" id="KW-0949">S-adenosyl-L-methionine</keyword>
<proteinExistence type="predicted"/>
<dbReference type="SMART" id="SM00317">
    <property type="entry name" value="SET"/>
    <property type="match status" value="1"/>
</dbReference>
<dbReference type="Proteomes" id="UP000275267">
    <property type="component" value="Unassembled WGS sequence"/>
</dbReference>
<evidence type="ECO:0000256" key="1">
    <source>
        <dbReference type="ARBA" id="ARBA00004123"/>
    </source>
</evidence>
<dbReference type="GO" id="GO:0032259">
    <property type="term" value="P:methylation"/>
    <property type="evidence" value="ECO:0007669"/>
    <property type="project" value="UniProtKB-KW"/>
</dbReference>
<dbReference type="AlphaFoldDB" id="A0A3L6QG29"/>
<dbReference type="PROSITE" id="PS51215">
    <property type="entry name" value="AWS"/>
    <property type="match status" value="1"/>
</dbReference>
<dbReference type="PROSITE" id="PS50280">
    <property type="entry name" value="SET"/>
    <property type="match status" value="1"/>
</dbReference>
<evidence type="ECO:0000256" key="7">
    <source>
        <dbReference type="ARBA" id="ARBA00023242"/>
    </source>
</evidence>
<dbReference type="GO" id="GO:0005634">
    <property type="term" value="C:nucleus"/>
    <property type="evidence" value="ECO:0007669"/>
    <property type="project" value="UniProtKB-SubCell"/>
</dbReference>